<dbReference type="PROSITE" id="PS01097">
    <property type="entry name" value="HUPF_HYPC"/>
    <property type="match status" value="1"/>
</dbReference>
<comment type="similarity">
    <text evidence="1">Belongs to the HupF/HypC family.</text>
</comment>
<dbReference type="GO" id="GO:0005506">
    <property type="term" value="F:iron ion binding"/>
    <property type="evidence" value="ECO:0007669"/>
    <property type="project" value="TreeGrafter"/>
</dbReference>
<dbReference type="FunFam" id="2.30.30.140:FF:000022">
    <property type="entry name" value="Hydrogenase assembly chaperone HybG"/>
    <property type="match status" value="1"/>
</dbReference>
<dbReference type="GO" id="GO:1902670">
    <property type="term" value="F:carbon dioxide binding"/>
    <property type="evidence" value="ECO:0007669"/>
    <property type="project" value="TreeGrafter"/>
</dbReference>
<name>A0A2S7I3U0_9FLAO</name>
<dbReference type="Gene3D" id="2.30.30.140">
    <property type="match status" value="1"/>
</dbReference>
<dbReference type="Proteomes" id="UP000238565">
    <property type="component" value="Unassembled WGS sequence"/>
</dbReference>
<organism evidence="2 3">
    <name type="scientific">Cloacibacterium normanense</name>
    <dbReference type="NCBI Taxonomy" id="237258"/>
    <lineage>
        <taxon>Bacteria</taxon>
        <taxon>Pseudomonadati</taxon>
        <taxon>Bacteroidota</taxon>
        <taxon>Flavobacteriia</taxon>
        <taxon>Flavobacteriales</taxon>
        <taxon>Weeksellaceae</taxon>
    </lineage>
</organism>
<dbReference type="PANTHER" id="PTHR35177">
    <property type="entry name" value="HYDROGENASE MATURATION FACTOR HYBG"/>
    <property type="match status" value="1"/>
</dbReference>
<reference evidence="2 3" key="1">
    <citation type="submission" date="2018-02" db="EMBL/GenBank/DDBJ databases">
        <title>Draft genome sequence of bacterial isolates from marine environment.</title>
        <authorList>
            <person name="Singh S.K."/>
            <person name="Hill R."/>
            <person name="Major S."/>
            <person name="Cai H."/>
            <person name="Li Y."/>
        </authorList>
    </citation>
    <scope>NUCLEOTIDE SEQUENCE [LARGE SCALE GENOMIC DNA]</scope>
    <source>
        <strain evidence="2 3">IMET F</strain>
    </source>
</reference>
<dbReference type="InterPro" id="IPR019812">
    <property type="entry name" value="Hydgase_assmbl_chp_CS"/>
</dbReference>
<evidence type="ECO:0000313" key="2">
    <source>
        <dbReference type="EMBL" id="PPZ91241.1"/>
    </source>
</evidence>
<comment type="caution">
    <text evidence="2">The sequence shown here is derived from an EMBL/GenBank/DDBJ whole genome shotgun (WGS) entry which is preliminary data.</text>
</comment>
<dbReference type="PANTHER" id="PTHR35177:SF2">
    <property type="entry name" value="HYDROGENASE MATURATION FACTOR HYBG"/>
    <property type="match status" value="1"/>
</dbReference>
<dbReference type="GO" id="GO:0051604">
    <property type="term" value="P:protein maturation"/>
    <property type="evidence" value="ECO:0007669"/>
    <property type="project" value="TreeGrafter"/>
</dbReference>
<dbReference type="RefSeq" id="WP_104793918.1">
    <property type="nucleotide sequence ID" value="NZ_JASMRQ010000007.1"/>
</dbReference>
<accession>A0A2S7I3U0</accession>
<gene>
    <name evidence="2" type="primary">hypC</name>
    <name evidence="2" type="ORF">C3729_09510</name>
</gene>
<dbReference type="InterPro" id="IPR001109">
    <property type="entry name" value="Hydrogenase_HupF/HypC"/>
</dbReference>
<sequence>MCLAIPGKLENITSQLDEVFRIGSVDFEGIRKEVNLALVPEAKVGDYVLVHVGAAIGIIDEDEAKKTMDALKLMGEDLELEPEN</sequence>
<dbReference type="AlphaFoldDB" id="A0A2S7I3U0"/>
<dbReference type="PRINTS" id="PR00445">
    <property type="entry name" value="HUPFHYPC"/>
</dbReference>
<dbReference type="SUPFAM" id="SSF159127">
    <property type="entry name" value="HupF/HypC-like"/>
    <property type="match status" value="1"/>
</dbReference>
<dbReference type="EMBL" id="PTPZ01000005">
    <property type="protein sequence ID" value="PPZ91241.1"/>
    <property type="molecule type" value="Genomic_DNA"/>
</dbReference>
<dbReference type="NCBIfam" id="TIGR00074">
    <property type="entry name" value="hypC_hupF"/>
    <property type="match status" value="1"/>
</dbReference>
<evidence type="ECO:0000256" key="1">
    <source>
        <dbReference type="ARBA" id="ARBA00006018"/>
    </source>
</evidence>
<proteinExistence type="inferred from homology"/>
<protein>
    <submittedName>
        <fullName evidence="2">HypC/HybG/HupF family hydrogenase formation chaperone</fullName>
    </submittedName>
</protein>
<evidence type="ECO:0000313" key="3">
    <source>
        <dbReference type="Proteomes" id="UP000238565"/>
    </source>
</evidence>
<dbReference type="Pfam" id="PF01455">
    <property type="entry name" value="HupF_HypC"/>
    <property type="match status" value="1"/>
</dbReference>